<comment type="caution">
    <text evidence="2">The sequence shown here is derived from an EMBL/GenBank/DDBJ whole genome shotgun (WGS) entry which is preliminary data.</text>
</comment>
<evidence type="ECO:0000256" key="1">
    <source>
        <dbReference type="SAM" id="SignalP"/>
    </source>
</evidence>
<reference evidence="2 3" key="1">
    <citation type="submission" date="2018-09" db="EMBL/GenBank/DDBJ databases">
        <title>Cohnella cavernae sp. nov., isolated from a karst cave.</title>
        <authorList>
            <person name="Zhu H."/>
        </authorList>
    </citation>
    <scope>NUCLEOTIDE SEQUENCE [LARGE SCALE GENOMIC DNA]</scope>
    <source>
        <strain evidence="2 3">K2E09-144</strain>
    </source>
</reference>
<dbReference type="SUPFAM" id="SSF53850">
    <property type="entry name" value="Periplasmic binding protein-like II"/>
    <property type="match status" value="1"/>
</dbReference>
<accession>A0A398CEC2</accession>
<dbReference type="PROSITE" id="PS51257">
    <property type="entry name" value="PROKAR_LIPOPROTEIN"/>
    <property type="match status" value="1"/>
</dbReference>
<evidence type="ECO:0000313" key="3">
    <source>
        <dbReference type="Proteomes" id="UP000266340"/>
    </source>
</evidence>
<protein>
    <recommendedName>
        <fullName evidence="4">Extracellular solute-binding protein</fullName>
    </recommendedName>
</protein>
<dbReference type="EMBL" id="QXJM01000042">
    <property type="protein sequence ID" value="RIE00980.1"/>
    <property type="molecule type" value="Genomic_DNA"/>
</dbReference>
<keyword evidence="1" id="KW-0732">Signal</keyword>
<evidence type="ECO:0008006" key="4">
    <source>
        <dbReference type="Google" id="ProtNLM"/>
    </source>
</evidence>
<evidence type="ECO:0000313" key="2">
    <source>
        <dbReference type="EMBL" id="RIE00980.1"/>
    </source>
</evidence>
<dbReference type="Proteomes" id="UP000266340">
    <property type="component" value="Unassembled WGS sequence"/>
</dbReference>
<dbReference type="RefSeq" id="WP_119152040.1">
    <property type="nucleotide sequence ID" value="NZ_QXJM01000042.1"/>
</dbReference>
<name>A0A398CEC2_9BACL</name>
<proteinExistence type="predicted"/>
<keyword evidence="3" id="KW-1185">Reference proteome</keyword>
<sequence length="115" mass="12881">MIRAKGKASKWLGIAASVFLVSAIFAAGCSKNGNDEAGTKDFVELSWYMSKPIDNEKDQAAVEEEANKVFKEKINAKLHFNLIDNAGWEDKMKLMSGRAKRTILFLRPRTRTVCI</sequence>
<organism evidence="2 3">
    <name type="scientific">Cohnella faecalis</name>
    <dbReference type="NCBI Taxonomy" id="2315694"/>
    <lineage>
        <taxon>Bacteria</taxon>
        <taxon>Bacillati</taxon>
        <taxon>Bacillota</taxon>
        <taxon>Bacilli</taxon>
        <taxon>Bacillales</taxon>
        <taxon>Paenibacillaceae</taxon>
        <taxon>Cohnella</taxon>
    </lineage>
</organism>
<gene>
    <name evidence="2" type="ORF">D3H35_25825</name>
</gene>
<feature type="chain" id="PRO_5017308894" description="Extracellular solute-binding protein" evidence="1">
    <location>
        <begin position="27"/>
        <end position="115"/>
    </location>
</feature>
<dbReference type="AlphaFoldDB" id="A0A398CEC2"/>
<feature type="signal peptide" evidence="1">
    <location>
        <begin position="1"/>
        <end position="26"/>
    </location>
</feature>